<name>A0A976ICU7_BRELC</name>
<feature type="region of interest" description="Disordered" evidence="1">
    <location>
        <begin position="1"/>
        <end position="29"/>
    </location>
</feature>
<organism evidence="2 3">
    <name type="scientific">Bremia lactucae</name>
    <name type="common">Lettuce downy mildew</name>
    <dbReference type="NCBI Taxonomy" id="4779"/>
    <lineage>
        <taxon>Eukaryota</taxon>
        <taxon>Sar</taxon>
        <taxon>Stramenopiles</taxon>
        <taxon>Oomycota</taxon>
        <taxon>Peronosporomycetes</taxon>
        <taxon>Peronosporales</taxon>
        <taxon>Peronosporaceae</taxon>
        <taxon>Bremia</taxon>
    </lineage>
</organism>
<dbReference type="KEGG" id="blac:94351055"/>
<proteinExistence type="predicted"/>
<reference evidence="2 3" key="1">
    <citation type="journal article" date="2021" name="Genome Biol.">
        <title>AFLAP: assembly-free linkage analysis pipeline using k-mers from genome sequencing data.</title>
        <authorList>
            <person name="Fletcher K."/>
            <person name="Zhang L."/>
            <person name="Gil J."/>
            <person name="Han R."/>
            <person name="Cavanaugh K."/>
            <person name="Michelmore R."/>
        </authorList>
    </citation>
    <scope>NUCLEOTIDE SEQUENCE [LARGE SCALE GENOMIC DNA]</scope>
    <source>
        <strain evidence="2 3">SF5</strain>
    </source>
</reference>
<dbReference type="GeneID" id="94351055"/>
<keyword evidence="3" id="KW-1185">Reference proteome</keyword>
<feature type="compositionally biased region" description="Polar residues" evidence="1">
    <location>
        <begin position="20"/>
        <end position="29"/>
    </location>
</feature>
<evidence type="ECO:0000256" key="1">
    <source>
        <dbReference type="SAM" id="MobiDB-lite"/>
    </source>
</evidence>
<evidence type="ECO:0000313" key="3">
    <source>
        <dbReference type="Proteomes" id="UP000294530"/>
    </source>
</evidence>
<evidence type="ECO:0000313" key="2">
    <source>
        <dbReference type="EMBL" id="TDH67021.1"/>
    </source>
</evidence>
<sequence length="84" mass="9163">MRLPESRKGPRDPKSCNEVGVTQSRRSSSCKPEAIPYVTIDTGGVLEISMACMNSKVSKYQGYVMSTAVVAGKHLQKTDKDAEQ</sequence>
<dbReference type="AlphaFoldDB" id="A0A976ICU7"/>
<dbReference type="RefSeq" id="XP_067816520.1">
    <property type="nucleotide sequence ID" value="XM_067965384.1"/>
</dbReference>
<protein>
    <submittedName>
        <fullName evidence="2">Uncharacterized protein</fullName>
    </submittedName>
</protein>
<feature type="compositionally biased region" description="Basic and acidic residues" evidence="1">
    <location>
        <begin position="1"/>
        <end position="15"/>
    </location>
</feature>
<dbReference type="Proteomes" id="UP000294530">
    <property type="component" value="Unassembled WGS sequence"/>
</dbReference>
<gene>
    <name evidence="2" type="ORF">CCR75_007323</name>
</gene>
<dbReference type="EMBL" id="SHOA02000006">
    <property type="protein sequence ID" value="TDH67021.1"/>
    <property type="molecule type" value="Genomic_DNA"/>
</dbReference>
<accession>A0A976ICU7</accession>
<comment type="caution">
    <text evidence="2">The sequence shown here is derived from an EMBL/GenBank/DDBJ whole genome shotgun (WGS) entry which is preliminary data.</text>
</comment>